<gene>
    <name evidence="2" type="ORF">METZ01_LOCUS58055</name>
</gene>
<dbReference type="SUPFAM" id="SSF51735">
    <property type="entry name" value="NAD(P)-binding Rossmann-fold domains"/>
    <property type="match status" value="1"/>
</dbReference>
<dbReference type="PANTHER" id="PTHR44013:SF1">
    <property type="entry name" value="ZINC-TYPE ALCOHOL DEHYDROGENASE-LIKE PROTEIN C16A3.02C"/>
    <property type="match status" value="1"/>
</dbReference>
<organism evidence="2">
    <name type="scientific">marine metagenome</name>
    <dbReference type="NCBI Taxonomy" id="408172"/>
    <lineage>
        <taxon>unclassified sequences</taxon>
        <taxon>metagenomes</taxon>
        <taxon>ecological metagenomes</taxon>
    </lineage>
</organism>
<dbReference type="EMBL" id="UINC01003311">
    <property type="protein sequence ID" value="SVA05201.1"/>
    <property type="molecule type" value="Genomic_DNA"/>
</dbReference>
<dbReference type="PANTHER" id="PTHR44013">
    <property type="entry name" value="ZINC-TYPE ALCOHOL DEHYDROGENASE-LIKE PROTEIN C16A3.02C"/>
    <property type="match status" value="1"/>
</dbReference>
<sequence>MKFFVLKAYGEPPQLEIKESSIPDLSEDDILVKVSYSAVNDYDWSLSTGKPLLYRLLFGLLKPKLRPGMEISGVVKQIGTKIQNFHVGDRVFGDLSEDRFGGFATHVLAKEKSLRKIPDELALDEAASLPHAGLLVHQSIELLNNKQCKKILINGAGGGVGTLAFQLLKKEGVRIDGIDTGEKLSDMDKLGYEKVYDYKVKDLQKLDEQYDFILDTKSKFWPWHYSSKLAKNGIFVTVGGDLPQLAALLIFKGLIKKLSQKELKILGLKANRGLEDFVKLYLKKSMKSRIDGPYPFDEAANALSRFGQGLHSGKILLKIAPESEH</sequence>
<proteinExistence type="predicted"/>
<dbReference type="Pfam" id="PF13602">
    <property type="entry name" value="ADH_zinc_N_2"/>
    <property type="match status" value="1"/>
</dbReference>
<dbReference type="InterPro" id="IPR013154">
    <property type="entry name" value="ADH-like_N"/>
</dbReference>
<dbReference type="GO" id="GO:0016491">
    <property type="term" value="F:oxidoreductase activity"/>
    <property type="evidence" value="ECO:0007669"/>
    <property type="project" value="InterPro"/>
</dbReference>
<reference evidence="2" key="1">
    <citation type="submission" date="2018-05" db="EMBL/GenBank/DDBJ databases">
        <authorList>
            <person name="Lanie J.A."/>
            <person name="Ng W.-L."/>
            <person name="Kazmierczak K.M."/>
            <person name="Andrzejewski T.M."/>
            <person name="Davidsen T.M."/>
            <person name="Wayne K.J."/>
            <person name="Tettelin H."/>
            <person name="Glass J.I."/>
            <person name="Rusch D."/>
            <person name="Podicherti R."/>
            <person name="Tsui H.-C.T."/>
            <person name="Winkler M.E."/>
        </authorList>
    </citation>
    <scope>NUCLEOTIDE SEQUENCE</scope>
</reference>
<evidence type="ECO:0000259" key="1">
    <source>
        <dbReference type="SMART" id="SM00829"/>
    </source>
</evidence>
<dbReference type="InterPro" id="IPR020843">
    <property type="entry name" value="ER"/>
</dbReference>
<accession>A0A381SPE6</accession>
<name>A0A381SPE6_9ZZZZ</name>
<dbReference type="SUPFAM" id="SSF50129">
    <property type="entry name" value="GroES-like"/>
    <property type="match status" value="1"/>
</dbReference>
<dbReference type="InterPro" id="IPR011032">
    <property type="entry name" value="GroES-like_sf"/>
</dbReference>
<dbReference type="Gene3D" id="3.40.50.720">
    <property type="entry name" value="NAD(P)-binding Rossmann-like Domain"/>
    <property type="match status" value="1"/>
</dbReference>
<feature type="domain" description="Enoyl reductase (ER)" evidence="1">
    <location>
        <begin position="10"/>
        <end position="317"/>
    </location>
</feature>
<dbReference type="Pfam" id="PF08240">
    <property type="entry name" value="ADH_N"/>
    <property type="match status" value="1"/>
</dbReference>
<evidence type="ECO:0000313" key="2">
    <source>
        <dbReference type="EMBL" id="SVA05201.1"/>
    </source>
</evidence>
<dbReference type="CDD" id="cd08267">
    <property type="entry name" value="MDR1"/>
    <property type="match status" value="1"/>
</dbReference>
<dbReference type="Gene3D" id="3.90.180.10">
    <property type="entry name" value="Medium-chain alcohol dehydrogenases, catalytic domain"/>
    <property type="match status" value="1"/>
</dbReference>
<dbReference type="SMART" id="SM00829">
    <property type="entry name" value="PKS_ER"/>
    <property type="match status" value="1"/>
</dbReference>
<dbReference type="AlphaFoldDB" id="A0A381SPE6"/>
<dbReference type="InterPro" id="IPR052733">
    <property type="entry name" value="Chloroplast_QOR"/>
</dbReference>
<protein>
    <recommendedName>
        <fullName evidence="1">Enoyl reductase (ER) domain-containing protein</fullName>
    </recommendedName>
</protein>
<dbReference type="InterPro" id="IPR036291">
    <property type="entry name" value="NAD(P)-bd_dom_sf"/>
</dbReference>